<evidence type="ECO:0000313" key="13">
    <source>
        <dbReference type="EMBL" id="GAA0959748.1"/>
    </source>
</evidence>
<feature type="domain" description="Peptidase M48" evidence="12">
    <location>
        <begin position="124"/>
        <end position="348"/>
    </location>
</feature>
<keyword evidence="9 11" id="KW-0472">Membrane</keyword>
<keyword evidence="6 10" id="KW-0862">Zinc</keyword>
<dbReference type="CDD" id="cd07328">
    <property type="entry name" value="M48_Ste24p_like"/>
    <property type="match status" value="1"/>
</dbReference>
<dbReference type="Proteomes" id="UP001500665">
    <property type="component" value="Unassembled WGS sequence"/>
</dbReference>
<evidence type="ECO:0000313" key="14">
    <source>
        <dbReference type="Proteomes" id="UP001500665"/>
    </source>
</evidence>
<evidence type="ECO:0000256" key="11">
    <source>
        <dbReference type="SAM" id="Phobius"/>
    </source>
</evidence>
<dbReference type="PANTHER" id="PTHR43221">
    <property type="entry name" value="PROTEASE HTPX"/>
    <property type="match status" value="1"/>
</dbReference>
<sequence>MQVDEGFPLWCAACEWGLPENATERNESTPAVRRSRIDPARFDPARFGAYVLATVVHVLPPGLLASATALVILGRSVVAYVMAAVLVAVTVTLRPRFGRLDPDAETLNREGAPHLFGLCDEVAAGLGGRPVDVIVISPEFNAAYAVLGLRRRRTLLLGLPLWRTLTSGQKVALIGHELAHGVNGDCRRGLYVGSALDVLTTLHRTLHPDQLFGAEDGFMYVSRLVLTPVLWVCRGAVALLRRGLELLTASSGRRAEHHADELAARVASSEAVAGLLEAMTVLGPTVEFAVRTSPTVRSPLPLWERVDQAVAALPDGERERRLRLAAREGARVDATHPPTRLRIAHVRALGLAEPRVRLSPETEARIDGELAAVSARIERDLAETAEAALYF</sequence>
<evidence type="ECO:0000256" key="1">
    <source>
        <dbReference type="ARBA" id="ARBA00022475"/>
    </source>
</evidence>
<name>A0ABP4C4V7_9ACTN</name>
<comment type="caution">
    <text evidence="13">The sequence shown here is derived from an EMBL/GenBank/DDBJ whole genome shotgun (WGS) entry which is preliminary data.</text>
</comment>
<accession>A0ABP4C4V7</accession>
<keyword evidence="8 10" id="KW-0482">Metalloprotease</keyword>
<keyword evidence="4" id="KW-0479">Metal-binding</keyword>
<protein>
    <recommendedName>
        <fullName evidence="12">Peptidase M48 domain-containing protein</fullName>
    </recommendedName>
</protein>
<keyword evidence="14" id="KW-1185">Reference proteome</keyword>
<dbReference type="Gene3D" id="3.30.2010.10">
    <property type="entry name" value="Metalloproteases ('zincins'), catalytic domain"/>
    <property type="match status" value="1"/>
</dbReference>
<dbReference type="PANTHER" id="PTHR43221:SF2">
    <property type="entry name" value="PROTEASE HTPX HOMOLOG"/>
    <property type="match status" value="1"/>
</dbReference>
<evidence type="ECO:0000256" key="4">
    <source>
        <dbReference type="ARBA" id="ARBA00022723"/>
    </source>
</evidence>
<keyword evidence="7 11" id="KW-1133">Transmembrane helix</keyword>
<dbReference type="RefSeq" id="WP_344243374.1">
    <property type="nucleotide sequence ID" value="NZ_BAAAHH010000023.1"/>
</dbReference>
<proteinExistence type="inferred from homology"/>
<evidence type="ECO:0000256" key="10">
    <source>
        <dbReference type="RuleBase" id="RU003983"/>
    </source>
</evidence>
<comment type="similarity">
    <text evidence="10">Belongs to the peptidase M48 family.</text>
</comment>
<dbReference type="EMBL" id="BAAAHH010000023">
    <property type="protein sequence ID" value="GAA0959748.1"/>
    <property type="molecule type" value="Genomic_DNA"/>
</dbReference>
<evidence type="ECO:0000256" key="3">
    <source>
        <dbReference type="ARBA" id="ARBA00022692"/>
    </source>
</evidence>
<evidence type="ECO:0000256" key="9">
    <source>
        <dbReference type="ARBA" id="ARBA00023136"/>
    </source>
</evidence>
<keyword evidence="3 11" id="KW-0812">Transmembrane</keyword>
<evidence type="ECO:0000256" key="2">
    <source>
        <dbReference type="ARBA" id="ARBA00022670"/>
    </source>
</evidence>
<reference evidence="14" key="1">
    <citation type="journal article" date="2019" name="Int. J. Syst. Evol. Microbiol.">
        <title>The Global Catalogue of Microorganisms (GCM) 10K type strain sequencing project: providing services to taxonomists for standard genome sequencing and annotation.</title>
        <authorList>
            <consortium name="The Broad Institute Genomics Platform"/>
            <consortium name="The Broad Institute Genome Sequencing Center for Infectious Disease"/>
            <person name="Wu L."/>
            <person name="Ma J."/>
        </authorList>
    </citation>
    <scope>NUCLEOTIDE SEQUENCE [LARGE SCALE GENOMIC DNA]</scope>
    <source>
        <strain evidence="14">JCM 10696</strain>
    </source>
</reference>
<keyword evidence="5 10" id="KW-0378">Hydrolase</keyword>
<dbReference type="Pfam" id="PF01435">
    <property type="entry name" value="Peptidase_M48"/>
    <property type="match status" value="1"/>
</dbReference>
<feature type="transmembrane region" description="Helical" evidence="11">
    <location>
        <begin position="77"/>
        <end position="93"/>
    </location>
</feature>
<organism evidence="13 14">
    <name type="scientific">Actinocorallia libanotica</name>
    <dbReference type="NCBI Taxonomy" id="46162"/>
    <lineage>
        <taxon>Bacteria</taxon>
        <taxon>Bacillati</taxon>
        <taxon>Actinomycetota</taxon>
        <taxon>Actinomycetes</taxon>
        <taxon>Streptosporangiales</taxon>
        <taxon>Thermomonosporaceae</taxon>
        <taxon>Actinocorallia</taxon>
    </lineage>
</organism>
<keyword evidence="2 10" id="KW-0645">Protease</keyword>
<dbReference type="InterPro" id="IPR050083">
    <property type="entry name" value="HtpX_protease"/>
</dbReference>
<evidence type="ECO:0000256" key="5">
    <source>
        <dbReference type="ARBA" id="ARBA00022801"/>
    </source>
</evidence>
<evidence type="ECO:0000256" key="7">
    <source>
        <dbReference type="ARBA" id="ARBA00022989"/>
    </source>
</evidence>
<feature type="transmembrane region" description="Helical" evidence="11">
    <location>
        <begin position="47"/>
        <end position="71"/>
    </location>
</feature>
<dbReference type="InterPro" id="IPR001915">
    <property type="entry name" value="Peptidase_M48"/>
</dbReference>
<gene>
    <name evidence="13" type="ORF">GCM10009550_49930</name>
</gene>
<keyword evidence="1" id="KW-1003">Cell membrane</keyword>
<evidence type="ECO:0000256" key="6">
    <source>
        <dbReference type="ARBA" id="ARBA00022833"/>
    </source>
</evidence>
<evidence type="ECO:0000256" key="8">
    <source>
        <dbReference type="ARBA" id="ARBA00023049"/>
    </source>
</evidence>
<evidence type="ECO:0000259" key="12">
    <source>
        <dbReference type="Pfam" id="PF01435"/>
    </source>
</evidence>
<comment type="cofactor">
    <cofactor evidence="10">
        <name>Zn(2+)</name>
        <dbReference type="ChEBI" id="CHEBI:29105"/>
    </cofactor>
    <text evidence="10">Binds 1 zinc ion per subunit.</text>
</comment>